<dbReference type="Proteomes" id="UP001174909">
    <property type="component" value="Unassembled WGS sequence"/>
</dbReference>
<evidence type="ECO:0000313" key="1">
    <source>
        <dbReference type="EMBL" id="CAI8044912.1"/>
    </source>
</evidence>
<accession>A0AA35TBL9</accession>
<dbReference type="AlphaFoldDB" id="A0AA35TBL9"/>
<comment type="caution">
    <text evidence="1">The sequence shown here is derived from an EMBL/GenBank/DDBJ whole genome shotgun (WGS) entry which is preliminary data.</text>
</comment>
<keyword evidence="2" id="KW-1185">Reference proteome</keyword>
<gene>
    <name evidence="1" type="ORF">GBAR_LOCUS24869</name>
</gene>
<feature type="non-terminal residue" evidence="1">
    <location>
        <position position="1"/>
    </location>
</feature>
<proteinExistence type="predicted"/>
<dbReference type="EMBL" id="CASHTH010003434">
    <property type="protein sequence ID" value="CAI8044912.1"/>
    <property type="molecule type" value="Genomic_DNA"/>
</dbReference>
<organism evidence="1 2">
    <name type="scientific">Geodia barretti</name>
    <name type="common">Barrett's horny sponge</name>
    <dbReference type="NCBI Taxonomy" id="519541"/>
    <lineage>
        <taxon>Eukaryota</taxon>
        <taxon>Metazoa</taxon>
        <taxon>Porifera</taxon>
        <taxon>Demospongiae</taxon>
        <taxon>Heteroscleromorpha</taxon>
        <taxon>Tetractinellida</taxon>
        <taxon>Astrophorina</taxon>
        <taxon>Geodiidae</taxon>
        <taxon>Geodia</taxon>
    </lineage>
</organism>
<reference evidence="1" key="1">
    <citation type="submission" date="2023-03" db="EMBL/GenBank/DDBJ databases">
        <authorList>
            <person name="Steffen K."/>
            <person name="Cardenas P."/>
        </authorList>
    </citation>
    <scope>NUCLEOTIDE SEQUENCE</scope>
</reference>
<name>A0AA35TBL9_GEOBA</name>
<sequence>ERQGKANKSTTHRTALSVRAHINILVIVQVVQTVCIHIGSYKCSSHLPPHSMHSYHKGHYVLLIEL</sequence>
<protein>
    <submittedName>
        <fullName evidence="1">Uncharacterized protein</fullName>
    </submittedName>
</protein>
<evidence type="ECO:0000313" key="2">
    <source>
        <dbReference type="Proteomes" id="UP001174909"/>
    </source>
</evidence>